<proteinExistence type="predicted"/>
<sequence length="353" mass="38501">MRQPDPQKLDALVGRMVGELGAAVTGATVLLGDQLGIYKAMADGVPVTPESLARKTGYKERYLREWLSAQAAAEYIDYNDEDSTFSLSPEQAMAFADEDSPAFFGGAFEIMQSIWLDEPKIAEAFRTGAGVGWHDHSQCLFRGTERFFRPGYNAHLIEEWIPAIDGLKDKLEHGARVADVGCGHGASTILMAKAFPTAKLTGFDYHGPSIERARAAAKEAGVDDRVTFEQASAKDFPARDYDLVAMFDCLHDMGDPVGAGKHVRETLAPDGTWMIVEPFAHDTLKENLNPVGRIFYGASTMVCTPASLSQEVGLGLGAQAGEIRLRKVAMDAGFSHFRRATETPFNMVFDVRA</sequence>
<keyword evidence="3" id="KW-0489">Methyltransferase</keyword>
<name>A0A1G4QXZ4_9CAUL</name>
<dbReference type="GO" id="GO:0008168">
    <property type="term" value="F:methyltransferase activity"/>
    <property type="evidence" value="ECO:0007669"/>
    <property type="project" value="UniProtKB-KW"/>
</dbReference>
<keyword evidence="4" id="KW-1185">Reference proteome</keyword>
<dbReference type="EMBL" id="FMTS01000001">
    <property type="protein sequence ID" value="SCW49285.1"/>
    <property type="molecule type" value="Genomic_DNA"/>
</dbReference>
<protein>
    <submittedName>
        <fullName evidence="3">Methyltransferase domain-containing protein</fullName>
    </submittedName>
</protein>
<dbReference type="InterPro" id="IPR048711">
    <property type="entry name" value="WHD_Rv2258c"/>
</dbReference>
<dbReference type="InterPro" id="IPR036388">
    <property type="entry name" value="WH-like_DNA-bd_sf"/>
</dbReference>
<dbReference type="Pfam" id="PF21320">
    <property type="entry name" value="WHD_Rv2258c"/>
    <property type="match status" value="1"/>
</dbReference>
<dbReference type="AlphaFoldDB" id="A0A1G4QXZ4"/>
<evidence type="ECO:0000259" key="2">
    <source>
        <dbReference type="Pfam" id="PF21320"/>
    </source>
</evidence>
<feature type="domain" description="S-adenosylmethionine-dependent methyltransferase Rv2258c-like winged HTH" evidence="2">
    <location>
        <begin position="28"/>
        <end position="94"/>
    </location>
</feature>
<dbReference type="Proteomes" id="UP000199150">
    <property type="component" value="Unassembled WGS sequence"/>
</dbReference>
<organism evidence="3 4">
    <name type="scientific">Asticcacaulis taihuensis</name>
    <dbReference type="NCBI Taxonomy" id="260084"/>
    <lineage>
        <taxon>Bacteria</taxon>
        <taxon>Pseudomonadati</taxon>
        <taxon>Pseudomonadota</taxon>
        <taxon>Alphaproteobacteria</taxon>
        <taxon>Caulobacterales</taxon>
        <taxon>Caulobacteraceae</taxon>
        <taxon>Asticcacaulis</taxon>
    </lineage>
</organism>
<dbReference type="SUPFAM" id="SSF46785">
    <property type="entry name" value="Winged helix' DNA-binding domain"/>
    <property type="match status" value="1"/>
</dbReference>
<reference evidence="4" key="1">
    <citation type="submission" date="2016-10" db="EMBL/GenBank/DDBJ databases">
        <authorList>
            <person name="Varghese N."/>
            <person name="Submissions S."/>
        </authorList>
    </citation>
    <scope>NUCLEOTIDE SEQUENCE [LARGE SCALE GENOMIC DNA]</scope>
    <source>
        <strain evidence="4">CGMCC 1.3431</strain>
    </source>
</reference>
<dbReference type="Pfam" id="PF13847">
    <property type="entry name" value="Methyltransf_31"/>
    <property type="match status" value="1"/>
</dbReference>
<dbReference type="InterPro" id="IPR053173">
    <property type="entry name" value="SAM-binding_MTase"/>
</dbReference>
<dbReference type="SUPFAM" id="SSF53335">
    <property type="entry name" value="S-adenosyl-L-methionine-dependent methyltransferases"/>
    <property type="match status" value="1"/>
</dbReference>
<dbReference type="GO" id="GO:0032259">
    <property type="term" value="P:methylation"/>
    <property type="evidence" value="ECO:0007669"/>
    <property type="project" value="UniProtKB-KW"/>
</dbReference>
<dbReference type="STRING" id="260084.SAMN02927928_1597"/>
<dbReference type="PANTHER" id="PTHR45128">
    <property type="entry name" value="METHYLTRANSFERASE TYPE 11"/>
    <property type="match status" value="1"/>
</dbReference>
<gene>
    <name evidence="3" type="ORF">SAMN02927928_1597</name>
</gene>
<dbReference type="Gene3D" id="1.10.10.10">
    <property type="entry name" value="Winged helix-like DNA-binding domain superfamily/Winged helix DNA-binding domain"/>
    <property type="match status" value="1"/>
</dbReference>
<accession>A0A1G4QXZ4</accession>
<feature type="domain" description="Methyltransferase" evidence="1">
    <location>
        <begin position="172"/>
        <end position="288"/>
    </location>
</feature>
<evidence type="ECO:0000313" key="3">
    <source>
        <dbReference type="EMBL" id="SCW49285.1"/>
    </source>
</evidence>
<dbReference type="CDD" id="cd02440">
    <property type="entry name" value="AdoMet_MTases"/>
    <property type="match status" value="1"/>
</dbReference>
<dbReference type="InterPro" id="IPR025714">
    <property type="entry name" value="Methyltranfer_dom"/>
</dbReference>
<evidence type="ECO:0000313" key="4">
    <source>
        <dbReference type="Proteomes" id="UP000199150"/>
    </source>
</evidence>
<dbReference type="Gene3D" id="3.40.50.150">
    <property type="entry name" value="Vaccinia Virus protein VP39"/>
    <property type="match status" value="1"/>
</dbReference>
<dbReference type="OrthoDB" id="9801363at2"/>
<dbReference type="InterPro" id="IPR029063">
    <property type="entry name" value="SAM-dependent_MTases_sf"/>
</dbReference>
<dbReference type="PANTHER" id="PTHR45128:SF2">
    <property type="entry name" value="METHYLTRANSFERASE DOMAIN-CONTAINING PROTEIN"/>
    <property type="match status" value="1"/>
</dbReference>
<dbReference type="InterPro" id="IPR036390">
    <property type="entry name" value="WH_DNA-bd_sf"/>
</dbReference>
<keyword evidence="3" id="KW-0808">Transferase</keyword>
<evidence type="ECO:0000259" key="1">
    <source>
        <dbReference type="Pfam" id="PF13847"/>
    </source>
</evidence>
<dbReference type="RefSeq" id="WP_090645835.1">
    <property type="nucleotide sequence ID" value="NZ_CBCRYE010000001.1"/>
</dbReference>